<accession>A0A0F9P0E2</accession>
<proteinExistence type="predicted"/>
<dbReference type="Gene3D" id="2.60.120.200">
    <property type="match status" value="1"/>
</dbReference>
<dbReference type="AlphaFoldDB" id="A0A0F9P0E2"/>
<dbReference type="EMBL" id="LAZR01002958">
    <property type="protein sequence ID" value="KKN23569.1"/>
    <property type="molecule type" value="Genomic_DNA"/>
</dbReference>
<comment type="caution">
    <text evidence="1">The sequence shown here is derived from an EMBL/GenBank/DDBJ whole genome shotgun (WGS) entry which is preliminary data.</text>
</comment>
<reference evidence="1" key="1">
    <citation type="journal article" date="2015" name="Nature">
        <title>Complex archaea that bridge the gap between prokaryotes and eukaryotes.</title>
        <authorList>
            <person name="Spang A."/>
            <person name="Saw J.H."/>
            <person name="Jorgensen S.L."/>
            <person name="Zaremba-Niedzwiedzka K."/>
            <person name="Martijn J."/>
            <person name="Lind A.E."/>
            <person name="van Eijk R."/>
            <person name="Schleper C."/>
            <person name="Guy L."/>
            <person name="Ettema T.J."/>
        </authorList>
    </citation>
    <scope>NUCLEOTIDE SEQUENCE</scope>
</reference>
<gene>
    <name evidence="1" type="ORF">LCGC14_0903480</name>
</gene>
<organism evidence="1">
    <name type="scientific">marine sediment metagenome</name>
    <dbReference type="NCBI Taxonomy" id="412755"/>
    <lineage>
        <taxon>unclassified sequences</taxon>
        <taxon>metagenomes</taxon>
        <taxon>ecological metagenomes</taxon>
    </lineage>
</organism>
<protein>
    <submittedName>
        <fullName evidence="1">Uncharacterized protein</fullName>
    </submittedName>
</protein>
<name>A0A0F9P0E2_9ZZZZ</name>
<evidence type="ECO:0000313" key="1">
    <source>
        <dbReference type="EMBL" id="KKN23569.1"/>
    </source>
</evidence>
<sequence>MTVNTQVKKVSAVGDGATRTFSFSPIVIYANDELEVITTVIATGVETEISQGSSSTTYSISIAANGYPDTGSIDYPASGGTLIPNTVRISIRHKPTIENLTDLSPGKYDPAVQETQYDKFTRIMLLLQEQVDRCLKLPVSSTDVASALVTEIATPISGDGTKSLVLNAAETAFALSVASTTTGSASDSTPADVNLSAGAAGSNAAYSRDDHAHFLPTTVPRLATENVYTESQVWFKGSDVTAAGAMTLGAGNIFDIDGSTPIATITTIGVGTVIILHFNAATTITHNASDMVLPGAEDISTFVGYELMLLEYATGDWRFISDNADIAVYRRSSVDFTLKTTLQTDFHGDTLDGNLWNATAGGGSGNAVAMSAGAGGRYSLLTSSADEGATHANGASGISSAALNWRADQGGLTLEARIQVDDITSVAIFVGFTDVESTTVELPIFKTVGADTIDSDAVNACGVGFDTDGTTDQWFHGGVKANTDTAATHSGSAPVNDTWATIRVEVGLSGAVRGFINGIAIGTATFSAVTATTPLTPVIFVCQRTGSARTLLVDYIWCQASR</sequence>